<evidence type="ECO:0008006" key="5">
    <source>
        <dbReference type="Google" id="ProtNLM"/>
    </source>
</evidence>
<gene>
    <name evidence="3" type="ORF">HMPREF2128_00330</name>
</gene>
<dbReference type="EMBL" id="JRNH01000002">
    <property type="protein sequence ID" value="KGF21670.1"/>
    <property type="molecule type" value="Genomic_DNA"/>
</dbReference>
<evidence type="ECO:0000313" key="3">
    <source>
        <dbReference type="EMBL" id="KGF21670.1"/>
    </source>
</evidence>
<dbReference type="RefSeq" id="WP_035754325.1">
    <property type="nucleotide sequence ID" value="NZ_JRNH01000002.1"/>
</dbReference>
<comment type="caution">
    <text evidence="3">The sequence shown here is derived from an EMBL/GenBank/DDBJ whole genome shotgun (WGS) entry which is preliminary data.</text>
</comment>
<feature type="transmembrane region" description="Helical" evidence="1">
    <location>
        <begin position="268"/>
        <end position="289"/>
    </location>
</feature>
<dbReference type="Proteomes" id="UP000053528">
    <property type="component" value="Unassembled WGS sequence"/>
</dbReference>
<feature type="signal peptide" evidence="2">
    <location>
        <begin position="1"/>
        <end position="20"/>
    </location>
</feature>
<feature type="transmembrane region" description="Helical" evidence="1">
    <location>
        <begin position="196"/>
        <end position="214"/>
    </location>
</feature>
<accession>A0A095YGW9</accession>
<reference evidence="3 4" key="1">
    <citation type="submission" date="2014-07" db="EMBL/GenBank/DDBJ databases">
        <authorList>
            <person name="McCorrison J."/>
            <person name="Sanka R."/>
            <person name="Torralba M."/>
            <person name="Gillis M."/>
            <person name="Haft D.H."/>
            <person name="Methe B."/>
            <person name="Sutton G."/>
            <person name="Nelson K.E."/>
        </authorList>
    </citation>
    <scope>NUCLEOTIDE SEQUENCE [LARGE SCALE GENOMIC DNA]</scope>
    <source>
        <strain evidence="3 4">DNF00011</strain>
    </source>
</reference>
<evidence type="ECO:0000313" key="4">
    <source>
        <dbReference type="Proteomes" id="UP000053528"/>
    </source>
</evidence>
<keyword evidence="1" id="KW-0812">Transmembrane</keyword>
<name>A0A095YGW9_9MICC</name>
<sequence length="299" mass="32156">MRNVLAVFLAAVAAVCGAFAWAGFRVDGFLGHPDEIKQLYGPVIDDPQVRERLTKNANETLFQNINVQNSELERLLEEPLGKVVNTVLDTPEAHSAWLQSLDESRAAYVDQVRSGHASAGDIPLILDPFAKQVNRKVEQVLDQSTEQVPGLRSVIPKSGAVFGDQWRMRFSITEQIPISAVGIPMLTMQVQQSAHWEAYAVVSAASFILALLIARRRAVPFVAAGVVALAFGALVLGLTGMLDTSARVVSEPLARPFILGIRDVTSSIGLPVTAAGGGLLVLGLIGLAVGRARRRSVEY</sequence>
<feature type="chain" id="PRO_5001914504" description="Aromatic ring-opening dioxygenase LigA" evidence="2">
    <location>
        <begin position="21"/>
        <end position="299"/>
    </location>
</feature>
<organism evidence="3 4">
    <name type="scientific">Pseudoglutamicibacter albus DNF00011</name>
    <dbReference type="NCBI Taxonomy" id="1401063"/>
    <lineage>
        <taxon>Bacteria</taxon>
        <taxon>Bacillati</taxon>
        <taxon>Actinomycetota</taxon>
        <taxon>Actinomycetes</taxon>
        <taxon>Micrococcales</taxon>
        <taxon>Micrococcaceae</taxon>
        <taxon>Pseudoglutamicibacter</taxon>
    </lineage>
</organism>
<keyword evidence="1" id="KW-0472">Membrane</keyword>
<evidence type="ECO:0000256" key="2">
    <source>
        <dbReference type="SAM" id="SignalP"/>
    </source>
</evidence>
<feature type="transmembrane region" description="Helical" evidence="1">
    <location>
        <begin position="221"/>
        <end position="242"/>
    </location>
</feature>
<dbReference type="AlphaFoldDB" id="A0A095YGW9"/>
<keyword evidence="2" id="KW-0732">Signal</keyword>
<keyword evidence="1" id="KW-1133">Transmembrane helix</keyword>
<protein>
    <recommendedName>
        <fullName evidence="5">Aromatic ring-opening dioxygenase LigA</fullName>
    </recommendedName>
</protein>
<proteinExistence type="predicted"/>
<evidence type="ECO:0000256" key="1">
    <source>
        <dbReference type="SAM" id="Phobius"/>
    </source>
</evidence>